<proteinExistence type="inferred from homology"/>
<dbReference type="GO" id="GO:0005524">
    <property type="term" value="F:ATP binding"/>
    <property type="evidence" value="ECO:0007669"/>
    <property type="project" value="UniProtKB-KW"/>
</dbReference>
<dbReference type="GO" id="GO:0016881">
    <property type="term" value="F:acid-amino acid ligase activity"/>
    <property type="evidence" value="ECO:0007669"/>
    <property type="project" value="UniProtKB-UniRule"/>
</dbReference>
<evidence type="ECO:0000256" key="5">
    <source>
        <dbReference type="HAMAP-Rule" id="MF_02224"/>
    </source>
</evidence>
<keyword evidence="4 5" id="KW-0173">Coenzyme A biosynthesis</keyword>
<dbReference type="Proteomes" id="UP001500420">
    <property type="component" value="Unassembled WGS sequence"/>
</dbReference>
<feature type="binding site" evidence="5">
    <location>
        <begin position="300"/>
        <end position="301"/>
    </location>
    <ligand>
        <name>ATP</name>
        <dbReference type="ChEBI" id="CHEBI:30616"/>
    </ligand>
</feature>
<dbReference type="Pfam" id="PF02006">
    <property type="entry name" value="PPS_PS"/>
    <property type="match status" value="1"/>
</dbReference>
<evidence type="ECO:0000313" key="7">
    <source>
        <dbReference type="EMBL" id="GAA0660178.1"/>
    </source>
</evidence>
<keyword evidence="1 5" id="KW-0436">Ligase</keyword>
<keyword evidence="8" id="KW-1185">Reference proteome</keyword>
<dbReference type="InterPro" id="IPR038138">
    <property type="entry name" value="PPS/PS_sf"/>
</dbReference>
<gene>
    <name evidence="7" type="ORF">GCM10009020_00120</name>
</gene>
<evidence type="ECO:0000256" key="4">
    <source>
        <dbReference type="ARBA" id="ARBA00022993"/>
    </source>
</evidence>
<evidence type="ECO:0000256" key="2">
    <source>
        <dbReference type="ARBA" id="ARBA00022741"/>
    </source>
</evidence>
<dbReference type="Gene3D" id="3.40.50.12640">
    <property type="entry name" value="Phosphopantoate/pantothenate synthetase"/>
    <property type="match status" value="1"/>
</dbReference>
<evidence type="ECO:0000256" key="3">
    <source>
        <dbReference type="ARBA" id="ARBA00022840"/>
    </source>
</evidence>
<accession>A0AAV3T3H9</accession>
<comment type="pathway">
    <text evidence="5">Cofactor biosynthesis; coenzyme A biosynthesis.</text>
</comment>
<feature type="binding site" evidence="5">
    <location>
        <begin position="294"/>
        <end position="296"/>
    </location>
    <ligand>
        <name>ATP</name>
        <dbReference type="ChEBI" id="CHEBI:30616"/>
    </ligand>
</feature>
<comment type="function">
    <text evidence="5">Catalyzes the condensation of (R)-4-phosphopantoate and beta-alanine to 4'-phosphopantothenate in the CoA biosynthesis pathway.</text>
</comment>
<evidence type="ECO:0000313" key="8">
    <source>
        <dbReference type="Proteomes" id="UP001500420"/>
    </source>
</evidence>
<feature type="compositionally biased region" description="Low complexity" evidence="6">
    <location>
        <begin position="58"/>
        <end position="74"/>
    </location>
</feature>
<dbReference type="InterPro" id="IPR002855">
    <property type="entry name" value="PPS/PS"/>
</dbReference>
<dbReference type="EMBL" id="BAAADV010000001">
    <property type="protein sequence ID" value="GAA0660178.1"/>
    <property type="molecule type" value="Genomic_DNA"/>
</dbReference>
<dbReference type="NCBIfam" id="NF010324">
    <property type="entry name" value="PRK13761.1"/>
    <property type="match status" value="1"/>
</dbReference>
<feature type="region of interest" description="Disordered" evidence="6">
    <location>
        <begin position="45"/>
        <end position="77"/>
    </location>
</feature>
<protein>
    <recommendedName>
        <fullName evidence="5">4-phosphopantoate--beta-alanine ligase</fullName>
        <ecNumber evidence="5">6.3.2.36</ecNumber>
    </recommendedName>
    <alternativeName>
        <fullName evidence="5">Phosphopantothenate synthetase</fullName>
        <shortName evidence="5">PPS</shortName>
    </alternativeName>
</protein>
<keyword evidence="2 5" id="KW-0547">Nucleotide-binding</keyword>
<dbReference type="PANTHER" id="PTHR40695">
    <property type="entry name" value="4-PHOSPHOPANTOATE--BETA-ALANINE LIGASE"/>
    <property type="match status" value="1"/>
</dbReference>
<feature type="binding site" evidence="5">
    <location>
        <position position="153"/>
    </location>
    <ligand>
        <name>ATP</name>
        <dbReference type="ChEBI" id="CHEBI:30616"/>
    </ligand>
</feature>
<dbReference type="EC" id="6.3.2.36" evidence="5"/>
<reference evidence="7 8" key="1">
    <citation type="journal article" date="2019" name="Int. J. Syst. Evol. Microbiol.">
        <title>The Global Catalogue of Microorganisms (GCM) 10K type strain sequencing project: providing services to taxonomists for standard genome sequencing and annotation.</title>
        <authorList>
            <consortium name="The Broad Institute Genomics Platform"/>
            <consortium name="The Broad Institute Genome Sequencing Center for Infectious Disease"/>
            <person name="Wu L."/>
            <person name="Ma J."/>
        </authorList>
    </citation>
    <scope>NUCLEOTIDE SEQUENCE [LARGE SCALE GENOMIC DNA]</scope>
    <source>
        <strain evidence="7 8">JCM 16328</strain>
    </source>
</reference>
<dbReference type="AlphaFoldDB" id="A0AAV3T3H9"/>
<comment type="caution">
    <text evidence="7">The sequence shown here is derived from an EMBL/GenBank/DDBJ whole genome shotgun (WGS) entry which is preliminary data.</text>
</comment>
<keyword evidence="3 5" id="KW-0067">ATP-binding</keyword>
<name>A0AAV3T3H9_9EURY</name>
<organism evidence="7 8">
    <name type="scientific">Natronoarchaeum mannanilyticum</name>
    <dbReference type="NCBI Taxonomy" id="926360"/>
    <lineage>
        <taxon>Archaea</taxon>
        <taxon>Methanobacteriati</taxon>
        <taxon>Methanobacteriota</taxon>
        <taxon>Stenosarchaea group</taxon>
        <taxon>Halobacteria</taxon>
        <taxon>Halobacteriales</taxon>
        <taxon>Natronoarchaeaceae</taxon>
    </lineage>
</organism>
<comment type="similarity">
    <text evidence="5">Belongs to the archaeal phosphopantothenate synthetase family.</text>
</comment>
<dbReference type="NCBIfam" id="NF041123">
    <property type="entry name" value="phpantohe_syn_Arch"/>
    <property type="match status" value="1"/>
</dbReference>
<dbReference type="GO" id="GO:0015937">
    <property type="term" value="P:coenzyme A biosynthetic process"/>
    <property type="evidence" value="ECO:0007669"/>
    <property type="project" value="UniProtKB-UniRule"/>
</dbReference>
<feature type="binding site" evidence="5">
    <location>
        <position position="131"/>
    </location>
    <ligand>
        <name>ATP</name>
        <dbReference type="ChEBI" id="CHEBI:30616"/>
    </ligand>
</feature>
<sequence>MLAARNVICSSRARSTTERVVEATSIRGVRLPRPQTFHRREVGCGKAGTGAIGEDTIPSRSAGAPASGWASSESTPRGCARFVSERQPLRRTAASGSEATLFSPLPTDPYAMIDDAEIPEDHPRHDSLVTRHRIEDGVDRGITSRQGLIAQGRGEAFDYLLGERTIPSADDAERAAAAALLLADHPVLSVNGNVAALVPGELVELADAVDADLEVNLFNRTEERMAAIADYLREHGAEEVKGLAADARIPGLSHERGKVDRDGIYEADVVLVPLEDGDRAEALGEMDKTEIVIDLNPLSRSAQVASIPIVDNAVRAVPGITAHAHDLADADAATLREIVDEFDADAALAAAEDAIRGGEME</sequence>
<dbReference type="PANTHER" id="PTHR40695:SF1">
    <property type="entry name" value="4-PHOSPHOPANTOATE--BETA-ALANINE LIGASE"/>
    <property type="match status" value="1"/>
</dbReference>
<comment type="catalytic activity">
    <reaction evidence="5">
        <text>(R)-4-phosphopantoate + beta-alanine + ATP = (R)-4'-phosphopantothenate + AMP + diphosphate + H(+)</text>
        <dbReference type="Rhea" id="RHEA:27930"/>
        <dbReference type="ChEBI" id="CHEBI:10986"/>
        <dbReference type="ChEBI" id="CHEBI:15378"/>
        <dbReference type="ChEBI" id="CHEBI:30616"/>
        <dbReference type="ChEBI" id="CHEBI:33019"/>
        <dbReference type="ChEBI" id="CHEBI:57966"/>
        <dbReference type="ChEBI" id="CHEBI:61294"/>
        <dbReference type="ChEBI" id="CHEBI:456215"/>
        <dbReference type="EC" id="6.3.2.36"/>
    </reaction>
</comment>
<comment type="subunit">
    <text evidence="5">Homodimer.</text>
</comment>
<evidence type="ECO:0000256" key="1">
    <source>
        <dbReference type="ARBA" id="ARBA00022598"/>
    </source>
</evidence>
<comment type="caution">
    <text evidence="5">Lacks conserved residue(s) required for the propagation of feature annotation.</text>
</comment>
<dbReference type="HAMAP" id="MF_02224">
    <property type="entry name" value="PPS"/>
    <property type="match status" value="1"/>
</dbReference>
<evidence type="ECO:0000256" key="6">
    <source>
        <dbReference type="SAM" id="MobiDB-lite"/>
    </source>
</evidence>